<keyword evidence="1" id="KW-0472">Membrane</keyword>
<feature type="transmembrane region" description="Helical" evidence="1">
    <location>
        <begin position="20"/>
        <end position="53"/>
    </location>
</feature>
<evidence type="ECO:0000313" key="3">
    <source>
        <dbReference type="Proteomes" id="UP001189429"/>
    </source>
</evidence>
<feature type="non-terminal residue" evidence="2">
    <location>
        <position position="520"/>
    </location>
</feature>
<sequence length="520" mass="57815">ASFYCFGWTASLNGACISEGILVAVILALGAALLFISGCCCGVVSTAFFQIIWLQLPGFFERRTARRAAHEVGDSATDWIIATPDSDVYMEDFSRHNEDIEGFRLSDRRGGGPRGIDPQDVYRFRQEPEGAHLQGLREEARLLARSEAARGGGAPAGNADLWRAIEEAPGIQTGSVVRLNEDAVISGDRAIHFYVHDGVEKMVFCVRCPAADLADAKRKFRIETDDDGDARTLPIKSVAGQRKRDFSDAVEKMELVSFSDWETHIPGPRTTRWCLDFLRRRNGPLAHHEWWKSTAKLNSDNYGVSFHEAALRAVQTGAEYDQLDLVNLASMEHLLRSAQLIEYYHREHTRQEGATSSKSGVDMEEQTVMLGVHQSQGNNLMIAPELITYTSKELERRLTLLLGLRSFEDAGLSSDASGGGGTSVRRSLPWVVHSRSSSEAMAFLSRLRARYFTMEPLSAKDLQISEVSGVPVDPAARVYPRFRALPMGWSHAVNVCQYVVTSLIQEAIPDKHHFLITDRE</sequence>
<reference evidence="2" key="1">
    <citation type="submission" date="2023-10" db="EMBL/GenBank/DDBJ databases">
        <authorList>
            <person name="Chen Y."/>
            <person name="Shah S."/>
            <person name="Dougan E. K."/>
            <person name="Thang M."/>
            <person name="Chan C."/>
        </authorList>
    </citation>
    <scope>NUCLEOTIDE SEQUENCE [LARGE SCALE GENOMIC DNA]</scope>
</reference>
<keyword evidence="3" id="KW-1185">Reference proteome</keyword>
<gene>
    <name evidence="2" type="ORF">PCOR1329_LOCUS21756</name>
</gene>
<name>A0ABN9RNG7_9DINO</name>
<comment type="caution">
    <text evidence="2">The sequence shown here is derived from an EMBL/GenBank/DDBJ whole genome shotgun (WGS) entry which is preliminary data.</text>
</comment>
<protein>
    <submittedName>
        <fullName evidence="2">Uncharacterized protein</fullName>
    </submittedName>
</protein>
<feature type="non-terminal residue" evidence="2">
    <location>
        <position position="1"/>
    </location>
</feature>
<evidence type="ECO:0000313" key="2">
    <source>
        <dbReference type="EMBL" id="CAK0819879.1"/>
    </source>
</evidence>
<evidence type="ECO:0000256" key="1">
    <source>
        <dbReference type="SAM" id="Phobius"/>
    </source>
</evidence>
<dbReference type="EMBL" id="CAUYUJ010007193">
    <property type="protein sequence ID" value="CAK0819879.1"/>
    <property type="molecule type" value="Genomic_DNA"/>
</dbReference>
<accession>A0ABN9RNG7</accession>
<proteinExistence type="predicted"/>
<dbReference type="Proteomes" id="UP001189429">
    <property type="component" value="Unassembled WGS sequence"/>
</dbReference>
<keyword evidence="1" id="KW-0812">Transmembrane</keyword>
<keyword evidence="1" id="KW-1133">Transmembrane helix</keyword>
<organism evidence="2 3">
    <name type="scientific">Prorocentrum cordatum</name>
    <dbReference type="NCBI Taxonomy" id="2364126"/>
    <lineage>
        <taxon>Eukaryota</taxon>
        <taxon>Sar</taxon>
        <taxon>Alveolata</taxon>
        <taxon>Dinophyceae</taxon>
        <taxon>Prorocentrales</taxon>
        <taxon>Prorocentraceae</taxon>
        <taxon>Prorocentrum</taxon>
    </lineage>
</organism>